<dbReference type="Gramene" id="GBG88067">
    <property type="protein sequence ID" value="GBG88067"/>
    <property type="gene ID" value="CBR_g46436"/>
</dbReference>
<dbReference type="EMBL" id="BFEA01000647">
    <property type="protein sequence ID" value="GBG88067.1"/>
    <property type="molecule type" value="Genomic_DNA"/>
</dbReference>
<protein>
    <submittedName>
        <fullName evidence="2">Uncharacterized protein</fullName>
    </submittedName>
</protein>
<comment type="caution">
    <text evidence="2">The sequence shown here is derived from an EMBL/GenBank/DDBJ whole genome shotgun (WGS) entry which is preliminary data.</text>
</comment>
<sequence length="369" mass="40950">MPHAYSQLNAHAWQQQQVANIWQYVATWQAMGGTGYPPYVGMVPPAGQYGAAMMEMPQPNMQQNFQQETSSGTHAPVRTGRQETGFEEQGQERSQRDRQGNEEEGEDEEYLSRAVAVVREQVIDENTDVDARRHLGKRKVRGDGIGGGQTPLVPQIDGVDLAEEELRYRDIPSGVETLAEGEEGTEQFLLPFVCALHAQDVFVLGLKKQDNMMVLPAIPLAGLGSADLITSAVSRLYSDRFAFQIFPEDMMPKLVVNSTGGRRLRFSIPLIDARIPTKVWHEIENVGMDCLLLNNFTAGDSSILDFVVVQSGIPAAFLRNLNEKLPARRNLNSVYLAKCLIKRWLEQAQQSQGEDGHIQQSANSGRVNG</sequence>
<feature type="region of interest" description="Disordered" evidence="1">
    <location>
        <begin position="64"/>
        <end position="110"/>
    </location>
</feature>
<accession>A0A388M0H1</accession>
<feature type="compositionally biased region" description="Basic and acidic residues" evidence="1">
    <location>
        <begin position="90"/>
        <end position="101"/>
    </location>
</feature>
<keyword evidence="3" id="KW-1185">Reference proteome</keyword>
<evidence type="ECO:0000256" key="1">
    <source>
        <dbReference type="SAM" id="MobiDB-lite"/>
    </source>
</evidence>
<dbReference type="AlphaFoldDB" id="A0A388M0H1"/>
<proteinExistence type="predicted"/>
<evidence type="ECO:0000313" key="3">
    <source>
        <dbReference type="Proteomes" id="UP000265515"/>
    </source>
</evidence>
<dbReference type="Proteomes" id="UP000265515">
    <property type="component" value="Unassembled WGS sequence"/>
</dbReference>
<gene>
    <name evidence="2" type="ORF">CBR_g46436</name>
</gene>
<reference evidence="2 3" key="1">
    <citation type="journal article" date="2018" name="Cell">
        <title>The Chara Genome: Secondary Complexity and Implications for Plant Terrestrialization.</title>
        <authorList>
            <person name="Nishiyama T."/>
            <person name="Sakayama H."/>
            <person name="Vries J.D."/>
            <person name="Buschmann H."/>
            <person name="Saint-Marcoux D."/>
            <person name="Ullrich K.K."/>
            <person name="Haas F.B."/>
            <person name="Vanderstraeten L."/>
            <person name="Becker D."/>
            <person name="Lang D."/>
            <person name="Vosolsobe S."/>
            <person name="Rombauts S."/>
            <person name="Wilhelmsson P.K.I."/>
            <person name="Janitza P."/>
            <person name="Kern R."/>
            <person name="Heyl A."/>
            <person name="Rumpler F."/>
            <person name="Villalobos L.I.A.C."/>
            <person name="Clay J.M."/>
            <person name="Skokan R."/>
            <person name="Toyoda A."/>
            <person name="Suzuki Y."/>
            <person name="Kagoshima H."/>
            <person name="Schijlen E."/>
            <person name="Tajeshwar N."/>
            <person name="Catarino B."/>
            <person name="Hetherington A.J."/>
            <person name="Saltykova A."/>
            <person name="Bonnot C."/>
            <person name="Breuninger H."/>
            <person name="Symeonidi A."/>
            <person name="Radhakrishnan G.V."/>
            <person name="Van Nieuwerburgh F."/>
            <person name="Deforce D."/>
            <person name="Chang C."/>
            <person name="Karol K.G."/>
            <person name="Hedrich R."/>
            <person name="Ulvskov P."/>
            <person name="Glockner G."/>
            <person name="Delwiche C.F."/>
            <person name="Petrasek J."/>
            <person name="Van de Peer Y."/>
            <person name="Friml J."/>
            <person name="Beilby M."/>
            <person name="Dolan L."/>
            <person name="Kohara Y."/>
            <person name="Sugano S."/>
            <person name="Fujiyama A."/>
            <person name="Delaux P.-M."/>
            <person name="Quint M."/>
            <person name="TheiBen G."/>
            <person name="Hagemann M."/>
            <person name="Harholt J."/>
            <person name="Dunand C."/>
            <person name="Zachgo S."/>
            <person name="Langdale J."/>
            <person name="Maumus F."/>
            <person name="Straeten D.V.D."/>
            <person name="Gould S.B."/>
            <person name="Rensing S.A."/>
        </authorList>
    </citation>
    <scope>NUCLEOTIDE SEQUENCE [LARGE SCALE GENOMIC DNA]</scope>
    <source>
        <strain evidence="2 3">S276</strain>
    </source>
</reference>
<evidence type="ECO:0000313" key="2">
    <source>
        <dbReference type="EMBL" id="GBG88067.1"/>
    </source>
</evidence>
<name>A0A388M0H1_CHABU</name>
<organism evidence="2 3">
    <name type="scientific">Chara braunii</name>
    <name type="common">Braun's stonewort</name>
    <dbReference type="NCBI Taxonomy" id="69332"/>
    <lineage>
        <taxon>Eukaryota</taxon>
        <taxon>Viridiplantae</taxon>
        <taxon>Streptophyta</taxon>
        <taxon>Charophyceae</taxon>
        <taxon>Charales</taxon>
        <taxon>Characeae</taxon>
        <taxon>Chara</taxon>
    </lineage>
</organism>